<accession>A0A1J1LJQ1</accession>
<proteinExistence type="predicted"/>
<organism evidence="1 2">
    <name type="scientific">Planktothrix tepida PCC 9214</name>
    <dbReference type="NCBI Taxonomy" id="671072"/>
    <lineage>
        <taxon>Bacteria</taxon>
        <taxon>Bacillati</taxon>
        <taxon>Cyanobacteriota</taxon>
        <taxon>Cyanophyceae</taxon>
        <taxon>Oscillatoriophycideae</taxon>
        <taxon>Oscillatoriales</taxon>
        <taxon>Microcoleaceae</taxon>
        <taxon>Planktothrix</taxon>
    </lineage>
</organism>
<dbReference type="RefSeq" id="WP_083579974.1">
    <property type="nucleotide sequence ID" value="NZ_LN889796.1"/>
</dbReference>
<sequence length="111" mass="13001">MTNLNELEKLAITLDKADVNALLAEATDETMPKNFETAVKKLEVWLSKEGDRKERLKMFHIYPSELQHELGLTTLEFWYALFFLREQQKINFYEKGYLAVYPVRQPTGEDG</sequence>
<evidence type="ECO:0000313" key="2">
    <source>
        <dbReference type="Proteomes" id="UP000184315"/>
    </source>
</evidence>
<gene>
    <name evidence="1" type="ORF">PL9214430096</name>
</gene>
<protein>
    <submittedName>
        <fullName evidence="1">Uncharacterized protein</fullName>
    </submittedName>
</protein>
<dbReference type="AlphaFoldDB" id="A0A1J1LJQ1"/>
<dbReference type="Proteomes" id="UP000184315">
    <property type="component" value="Unassembled WGS sequence"/>
</dbReference>
<dbReference type="STRING" id="671072.PL9214430096"/>
<evidence type="ECO:0000313" key="1">
    <source>
        <dbReference type="EMBL" id="CUR32124.1"/>
    </source>
</evidence>
<name>A0A1J1LJQ1_9CYAN</name>
<dbReference type="EMBL" id="CZDF01000148">
    <property type="protein sequence ID" value="CUR32124.1"/>
    <property type="molecule type" value="Genomic_DNA"/>
</dbReference>
<reference evidence="2" key="1">
    <citation type="submission" date="2015-10" db="EMBL/GenBank/DDBJ databases">
        <authorList>
            <person name="Regsiter A."/>
            <person name="william w."/>
        </authorList>
    </citation>
    <scope>NUCLEOTIDE SEQUENCE [LARGE SCALE GENOMIC DNA]</scope>
</reference>
<keyword evidence="2" id="KW-1185">Reference proteome</keyword>